<comment type="catalytic activity">
    <reaction evidence="1">
        <text>Endonucleolytic cleavage to 5'-phosphomononucleotide and 5'-phosphooligonucleotide end-products.</text>
        <dbReference type="EC" id="3.1.30.1"/>
    </reaction>
</comment>
<evidence type="ECO:0000256" key="6">
    <source>
        <dbReference type="ARBA" id="ARBA00022759"/>
    </source>
</evidence>
<dbReference type="InterPro" id="IPR008947">
    <property type="entry name" value="PLipase_C/P1_nuclease_dom_sf"/>
</dbReference>
<evidence type="ECO:0000256" key="8">
    <source>
        <dbReference type="ARBA" id="ARBA00023157"/>
    </source>
</evidence>
<reference evidence="12" key="1">
    <citation type="submission" date="2019-08" db="EMBL/GenBank/DDBJ databases">
        <authorList>
            <person name="Liu F."/>
        </authorList>
    </citation>
    <scope>NUCLEOTIDE SEQUENCE [LARGE SCALE GENOMIC DNA]</scope>
    <source>
        <strain evidence="12">PA1801</strain>
        <tissue evidence="12">Leaf</tissue>
    </source>
</reference>
<evidence type="ECO:0000313" key="13">
    <source>
        <dbReference type="Proteomes" id="UP000325315"/>
    </source>
</evidence>
<dbReference type="EC" id="3.1.30.1" evidence="3"/>
<evidence type="ECO:0000256" key="2">
    <source>
        <dbReference type="ARBA" id="ARBA00009547"/>
    </source>
</evidence>
<evidence type="ECO:0000256" key="9">
    <source>
        <dbReference type="ARBA" id="ARBA00023180"/>
    </source>
</evidence>
<keyword evidence="7" id="KW-0378">Hydrolase</keyword>
<keyword evidence="13" id="KW-1185">Reference proteome</keyword>
<dbReference type="SUPFAM" id="SSF48537">
    <property type="entry name" value="Phospholipase C/P1 nuclease"/>
    <property type="match status" value="1"/>
</dbReference>
<dbReference type="InterPro" id="IPR003154">
    <property type="entry name" value="S1/P1nuclease"/>
</dbReference>
<dbReference type="GO" id="GO:0004521">
    <property type="term" value="F:RNA endonuclease activity"/>
    <property type="evidence" value="ECO:0007669"/>
    <property type="project" value="UniProtKB-ARBA"/>
</dbReference>
<sequence length="345" mass="39263">MGECRMQKMLAFLSLMLVTLPPIYGWGTDGHSIICKIAQTRLSEEAADAVKQLLPKWAEDDLGSVCSWADQVKFRYRWSSPLHFINTPETCSYQYKRDCKDEDGEAGRCVAGAINNYTSQLLTYNSAADKAECMFSTYLFFFFLLFAVNIWFLVTVQKLSDNLTGSLLFLVHFMGDIHQPLHVGFASDKGGNTIDVHWYKTKQVLHHVSLTLFITCSLARHVWDTNIIETAEERFYNSNVDDMVDAIQQNITNEWADQVKRWDTCSLNKTACPDIYASEGIKAACDWAYKGVKEESKYEAVVFADDYFVSRLPIIYWRLAQGGVRLAATLNPEVKDANSFYTLKS</sequence>
<keyword evidence="10" id="KW-1133">Transmembrane helix</keyword>
<comment type="caution">
    <text evidence="12">The sequence shown here is derived from an EMBL/GenBank/DDBJ whole genome shotgun (WGS) entry which is preliminary data.</text>
</comment>
<dbReference type="GO" id="GO:0006308">
    <property type="term" value="P:DNA catabolic process"/>
    <property type="evidence" value="ECO:0007669"/>
    <property type="project" value="InterPro"/>
</dbReference>
<dbReference type="CDD" id="cd11010">
    <property type="entry name" value="S1-P1_nuclease"/>
    <property type="match status" value="1"/>
</dbReference>
<accession>A0A5B6V8S2</accession>
<keyword evidence="10" id="KW-0472">Membrane</keyword>
<evidence type="ECO:0000256" key="11">
    <source>
        <dbReference type="SAM" id="SignalP"/>
    </source>
</evidence>
<dbReference type="GO" id="GO:0003676">
    <property type="term" value="F:nucleic acid binding"/>
    <property type="evidence" value="ECO:0007669"/>
    <property type="project" value="InterPro"/>
</dbReference>
<dbReference type="Gene3D" id="1.10.575.10">
    <property type="entry name" value="P1 Nuclease"/>
    <property type="match status" value="1"/>
</dbReference>
<dbReference type="EMBL" id="SMMG02000007">
    <property type="protein sequence ID" value="KAA3465441.1"/>
    <property type="molecule type" value="Genomic_DNA"/>
</dbReference>
<evidence type="ECO:0000313" key="12">
    <source>
        <dbReference type="EMBL" id="KAA3465441.1"/>
    </source>
</evidence>
<evidence type="ECO:0000256" key="3">
    <source>
        <dbReference type="ARBA" id="ARBA00012562"/>
    </source>
</evidence>
<keyword evidence="6 12" id="KW-0255">Endonuclease</keyword>
<feature type="transmembrane region" description="Helical" evidence="10">
    <location>
        <begin position="135"/>
        <end position="154"/>
    </location>
</feature>
<dbReference type="Pfam" id="PF02265">
    <property type="entry name" value="S1-P1_nuclease"/>
    <property type="match status" value="1"/>
</dbReference>
<protein>
    <recommendedName>
        <fullName evidence="3">Aspergillus nuclease S1</fullName>
        <ecNumber evidence="3">3.1.30.1</ecNumber>
    </recommendedName>
</protein>
<feature type="signal peptide" evidence="11">
    <location>
        <begin position="1"/>
        <end position="25"/>
    </location>
</feature>
<keyword evidence="11" id="KW-0732">Signal</keyword>
<keyword evidence="8" id="KW-1015">Disulfide bond</keyword>
<gene>
    <name evidence="12" type="ORF">EPI10_000602</name>
</gene>
<dbReference type="PANTHER" id="PTHR33146">
    <property type="entry name" value="ENDONUCLEASE 4"/>
    <property type="match status" value="1"/>
</dbReference>
<evidence type="ECO:0000256" key="10">
    <source>
        <dbReference type="SAM" id="Phobius"/>
    </source>
</evidence>
<evidence type="ECO:0000256" key="7">
    <source>
        <dbReference type="ARBA" id="ARBA00022801"/>
    </source>
</evidence>
<evidence type="ECO:0000256" key="4">
    <source>
        <dbReference type="ARBA" id="ARBA00022722"/>
    </source>
</evidence>
<evidence type="ECO:0000256" key="1">
    <source>
        <dbReference type="ARBA" id="ARBA00000245"/>
    </source>
</evidence>
<organism evidence="12 13">
    <name type="scientific">Gossypium australe</name>
    <dbReference type="NCBI Taxonomy" id="47621"/>
    <lineage>
        <taxon>Eukaryota</taxon>
        <taxon>Viridiplantae</taxon>
        <taxon>Streptophyta</taxon>
        <taxon>Embryophyta</taxon>
        <taxon>Tracheophyta</taxon>
        <taxon>Spermatophyta</taxon>
        <taxon>Magnoliopsida</taxon>
        <taxon>eudicotyledons</taxon>
        <taxon>Gunneridae</taxon>
        <taxon>Pentapetalae</taxon>
        <taxon>rosids</taxon>
        <taxon>malvids</taxon>
        <taxon>Malvales</taxon>
        <taxon>Malvaceae</taxon>
        <taxon>Malvoideae</taxon>
        <taxon>Gossypium</taxon>
    </lineage>
</organism>
<evidence type="ECO:0000256" key="5">
    <source>
        <dbReference type="ARBA" id="ARBA00022723"/>
    </source>
</evidence>
<keyword evidence="5" id="KW-0479">Metal-binding</keyword>
<proteinExistence type="inferred from homology"/>
<keyword evidence="10" id="KW-0812">Transmembrane</keyword>
<dbReference type="Proteomes" id="UP000325315">
    <property type="component" value="Unassembled WGS sequence"/>
</dbReference>
<keyword evidence="9" id="KW-0325">Glycoprotein</keyword>
<feature type="chain" id="PRO_5022906445" description="Aspergillus nuclease S1" evidence="11">
    <location>
        <begin position="26"/>
        <end position="345"/>
    </location>
</feature>
<dbReference type="OrthoDB" id="441446at2759"/>
<comment type="similarity">
    <text evidence="2">Belongs to the nuclease type I family.</text>
</comment>
<name>A0A5B6V8S2_9ROSI</name>
<keyword evidence="4" id="KW-0540">Nuclease</keyword>
<dbReference type="AlphaFoldDB" id="A0A5B6V8S2"/>
<dbReference type="GO" id="GO:0046872">
    <property type="term" value="F:metal ion binding"/>
    <property type="evidence" value="ECO:0007669"/>
    <property type="project" value="UniProtKB-KW"/>
</dbReference>
<dbReference type="GO" id="GO:0000014">
    <property type="term" value="F:single-stranded DNA endodeoxyribonuclease activity"/>
    <property type="evidence" value="ECO:0007669"/>
    <property type="project" value="UniProtKB-ARBA"/>
</dbReference>
<dbReference type="PANTHER" id="PTHR33146:SF27">
    <property type="entry name" value="ENDONUCLEASE 2"/>
    <property type="match status" value="1"/>
</dbReference>